<comment type="subunit">
    <text evidence="4">Homodimer.</text>
</comment>
<evidence type="ECO:0000313" key="14">
    <source>
        <dbReference type="EMBL" id="GAA2333917.1"/>
    </source>
</evidence>
<comment type="function">
    <text evidence="1">Responsible for the formation of the pyrimidine heterocycle in the thiamine biosynthesis pathway. Catalyzes the formation of hydroxymethylpyrimidine phosphate (HMP-P) from histidine and pyridoxal phosphate (PLP). The protein uses PLP and the active site histidine to form HMP-P, generating an inactive enzyme. The enzyme can only undergo a single turnover, which suggests it is a suicide enzyme.</text>
</comment>
<comment type="caution">
    <text evidence="14">The sequence shown here is derived from an EMBL/GenBank/DDBJ whole genome shotgun (WGS) entry which is preliminary data.</text>
</comment>
<sequence length="342" mass="35192">MAMRRYRALLAGVLAVALIGAAAGCSDSTAEPAAAGGDSAKTDKVTYLTAFGAVGRDAFAWVAQEKGYFKEAGLDVTIQLGAATGENLKGLAAGQAQFANLDLIGAWILAGKGDYKDFRTIAAIHQQSLVSIVALEGAGITSPKDLEGKKVGAATGSVNQLLFPAYAKLAGIDPAKIQWVNAQPPQLPALLAGGQVQALSTFLIGTKGIEKAAGGKKTVVLPYSKYLGDLYGNGIITTARIAKENPDLARRFRDASLKALKYTIEHPDEAAQILKKAQPAADVTAAVGEITLMTPYVGSGGTLGSMDEERVARAIATLQAGGLIPAGLTPDAVVDFGLTPKA</sequence>
<evidence type="ECO:0000256" key="3">
    <source>
        <dbReference type="ARBA" id="ARBA00009406"/>
    </source>
</evidence>
<evidence type="ECO:0000256" key="6">
    <source>
        <dbReference type="ARBA" id="ARBA00022723"/>
    </source>
</evidence>
<name>A0ABP5SL87_9ACTN</name>
<dbReference type="PANTHER" id="PTHR31528:SF1">
    <property type="entry name" value="4-AMINO-5-HYDROXYMETHYL-2-METHYLPYRIMIDINE PHOSPHATE SYNTHASE THI11-RELATED"/>
    <property type="match status" value="1"/>
</dbReference>
<proteinExistence type="inferred from homology"/>
<dbReference type="InterPro" id="IPR015168">
    <property type="entry name" value="SsuA/THI5"/>
</dbReference>
<dbReference type="EMBL" id="BAAARV010000013">
    <property type="protein sequence ID" value="GAA2333917.1"/>
    <property type="molecule type" value="Genomic_DNA"/>
</dbReference>
<reference evidence="15" key="1">
    <citation type="journal article" date="2019" name="Int. J. Syst. Evol. Microbiol.">
        <title>The Global Catalogue of Microorganisms (GCM) 10K type strain sequencing project: providing services to taxonomists for standard genome sequencing and annotation.</title>
        <authorList>
            <consortium name="The Broad Institute Genomics Platform"/>
            <consortium name="The Broad Institute Genome Sequencing Center for Infectious Disease"/>
            <person name="Wu L."/>
            <person name="Ma J."/>
        </authorList>
    </citation>
    <scope>NUCLEOTIDE SEQUENCE [LARGE SCALE GENOMIC DNA]</scope>
    <source>
        <strain evidence="15">JCM 3272</strain>
    </source>
</reference>
<evidence type="ECO:0000259" key="13">
    <source>
        <dbReference type="Pfam" id="PF09084"/>
    </source>
</evidence>
<feature type="signal peptide" evidence="12">
    <location>
        <begin position="1"/>
        <end position="22"/>
    </location>
</feature>
<keyword evidence="6" id="KW-0479">Metal-binding</keyword>
<evidence type="ECO:0000256" key="12">
    <source>
        <dbReference type="SAM" id="SignalP"/>
    </source>
</evidence>
<evidence type="ECO:0000256" key="2">
    <source>
        <dbReference type="ARBA" id="ARBA00004948"/>
    </source>
</evidence>
<feature type="chain" id="PRO_5046736251" description="Thiamine pyrimidine synthase" evidence="12">
    <location>
        <begin position="23"/>
        <end position="342"/>
    </location>
</feature>
<evidence type="ECO:0000256" key="7">
    <source>
        <dbReference type="ARBA" id="ARBA00022898"/>
    </source>
</evidence>
<dbReference type="InterPro" id="IPR027939">
    <property type="entry name" value="NMT1/THI5"/>
</dbReference>
<dbReference type="Pfam" id="PF09084">
    <property type="entry name" value="NMT1"/>
    <property type="match status" value="1"/>
</dbReference>
<keyword evidence="12" id="KW-0732">Signal</keyword>
<accession>A0ABP5SL87</accession>
<dbReference type="Proteomes" id="UP001501444">
    <property type="component" value="Unassembled WGS sequence"/>
</dbReference>
<keyword evidence="15" id="KW-1185">Reference proteome</keyword>
<keyword evidence="9" id="KW-0408">Iron</keyword>
<comment type="pathway">
    <text evidence="2">Cofactor biosynthesis; thiamine diphosphate biosynthesis.</text>
</comment>
<evidence type="ECO:0000256" key="10">
    <source>
        <dbReference type="ARBA" id="ARBA00033171"/>
    </source>
</evidence>
<protein>
    <recommendedName>
        <fullName evidence="10">Thiamine pyrimidine synthase</fullName>
    </recommendedName>
</protein>
<evidence type="ECO:0000256" key="5">
    <source>
        <dbReference type="ARBA" id="ARBA00022679"/>
    </source>
</evidence>
<organism evidence="14 15">
    <name type="scientific">Dactylosporangium salmoneum</name>
    <dbReference type="NCBI Taxonomy" id="53361"/>
    <lineage>
        <taxon>Bacteria</taxon>
        <taxon>Bacillati</taxon>
        <taxon>Actinomycetota</taxon>
        <taxon>Actinomycetes</taxon>
        <taxon>Micromonosporales</taxon>
        <taxon>Micromonosporaceae</taxon>
        <taxon>Dactylosporangium</taxon>
    </lineage>
</organism>
<evidence type="ECO:0000256" key="8">
    <source>
        <dbReference type="ARBA" id="ARBA00022977"/>
    </source>
</evidence>
<evidence type="ECO:0000313" key="15">
    <source>
        <dbReference type="Proteomes" id="UP001501444"/>
    </source>
</evidence>
<dbReference type="SUPFAM" id="SSF53850">
    <property type="entry name" value="Periplasmic binding protein-like II"/>
    <property type="match status" value="1"/>
</dbReference>
<keyword evidence="5" id="KW-0808">Transferase</keyword>
<comment type="similarity">
    <text evidence="3">Belongs to the NMT1/THI5 family.</text>
</comment>
<dbReference type="PANTHER" id="PTHR31528">
    <property type="entry name" value="4-AMINO-5-HYDROXYMETHYL-2-METHYLPYRIMIDINE PHOSPHATE SYNTHASE THI11-RELATED"/>
    <property type="match status" value="1"/>
</dbReference>
<keyword evidence="7" id="KW-0663">Pyridoxal phosphate</keyword>
<keyword evidence="8" id="KW-0784">Thiamine biosynthesis</keyword>
<evidence type="ECO:0000256" key="11">
    <source>
        <dbReference type="ARBA" id="ARBA00048179"/>
    </source>
</evidence>
<evidence type="ECO:0000256" key="9">
    <source>
        <dbReference type="ARBA" id="ARBA00023004"/>
    </source>
</evidence>
<dbReference type="PROSITE" id="PS51257">
    <property type="entry name" value="PROKAR_LIPOPROTEIN"/>
    <property type="match status" value="1"/>
</dbReference>
<feature type="domain" description="SsuA/THI5-like" evidence="13">
    <location>
        <begin position="61"/>
        <end position="270"/>
    </location>
</feature>
<evidence type="ECO:0000256" key="1">
    <source>
        <dbReference type="ARBA" id="ARBA00003469"/>
    </source>
</evidence>
<dbReference type="Gene3D" id="3.40.190.10">
    <property type="entry name" value="Periplasmic binding protein-like II"/>
    <property type="match status" value="2"/>
</dbReference>
<comment type="catalytic activity">
    <reaction evidence="11">
        <text>N(6)-(pyridoxal phosphate)-L-lysyl-[4-amino-5-hydroxymethyl-2-methylpyrimidine phosphate synthase] + L-histidyl-[4-amino-5-hydroxymethyl-2-methylpyrimidine phosphate synthase] + 2 Fe(3+) + 4 H2O = L-lysyl-[4-amino-5-hydroxymethyl-2-methylpyrimidine phosphate synthase] + (2S)-2-amino-5-hydroxy-4-oxopentanoyl-[4-amino-5-hydroxymethyl-2-methylpyrimidine phosphate synthase] + 4-amino-2-methyl-5-(phosphooxymethyl)pyrimidine + 3-oxopropanoate + 2 Fe(2+) + 2 H(+)</text>
        <dbReference type="Rhea" id="RHEA:65756"/>
        <dbReference type="Rhea" id="RHEA-COMP:16892"/>
        <dbReference type="Rhea" id="RHEA-COMP:16893"/>
        <dbReference type="Rhea" id="RHEA-COMP:16894"/>
        <dbReference type="Rhea" id="RHEA-COMP:16895"/>
        <dbReference type="ChEBI" id="CHEBI:15377"/>
        <dbReference type="ChEBI" id="CHEBI:15378"/>
        <dbReference type="ChEBI" id="CHEBI:29033"/>
        <dbReference type="ChEBI" id="CHEBI:29034"/>
        <dbReference type="ChEBI" id="CHEBI:29969"/>
        <dbReference type="ChEBI" id="CHEBI:29979"/>
        <dbReference type="ChEBI" id="CHEBI:33190"/>
        <dbReference type="ChEBI" id="CHEBI:58354"/>
        <dbReference type="ChEBI" id="CHEBI:143915"/>
        <dbReference type="ChEBI" id="CHEBI:157692"/>
    </reaction>
    <physiologicalReaction direction="left-to-right" evidence="11">
        <dbReference type="Rhea" id="RHEA:65757"/>
    </physiologicalReaction>
</comment>
<gene>
    <name evidence="14" type="ORF">GCM10010170_013340</name>
</gene>
<evidence type="ECO:0000256" key="4">
    <source>
        <dbReference type="ARBA" id="ARBA00011738"/>
    </source>
</evidence>